<evidence type="ECO:0000256" key="1">
    <source>
        <dbReference type="ARBA" id="ARBA00010996"/>
    </source>
</evidence>
<comment type="caution">
    <text evidence="4">The sequence shown here is derived from an EMBL/GenBank/DDBJ whole genome shotgun (WGS) entry which is preliminary data.</text>
</comment>
<dbReference type="InterPro" id="IPR013766">
    <property type="entry name" value="Thioredoxin_domain"/>
</dbReference>
<feature type="domain" description="Thioredoxin" evidence="3">
    <location>
        <begin position="61"/>
        <end position="225"/>
    </location>
</feature>
<evidence type="ECO:0000259" key="3">
    <source>
        <dbReference type="PROSITE" id="PS51352"/>
    </source>
</evidence>
<dbReference type="PANTHER" id="PTHR12151">
    <property type="entry name" value="ELECTRON TRANSPORT PROTIN SCO1/SENC FAMILY MEMBER"/>
    <property type="match status" value="1"/>
</dbReference>
<proteinExistence type="inferred from homology"/>
<dbReference type="EMBL" id="JACTNG010000014">
    <property type="protein sequence ID" value="MBO1081412.1"/>
    <property type="molecule type" value="Genomic_DNA"/>
</dbReference>
<dbReference type="RefSeq" id="WP_207419582.1">
    <property type="nucleotide sequence ID" value="NZ_CP061177.1"/>
</dbReference>
<name>A0ABS3KVB3_9PROT</name>
<organism evidence="4 5">
    <name type="scientific">Roseomonas haemaphysalidis</name>
    <dbReference type="NCBI Taxonomy" id="2768162"/>
    <lineage>
        <taxon>Bacteria</taxon>
        <taxon>Pseudomonadati</taxon>
        <taxon>Pseudomonadota</taxon>
        <taxon>Alphaproteobacteria</taxon>
        <taxon>Acetobacterales</taxon>
        <taxon>Roseomonadaceae</taxon>
        <taxon>Roseomonas</taxon>
    </lineage>
</organism>
<dbReference type="Proteomes" id="UP001518989">
    <property type="component" value="Unassembled WGS sequence"/>
</dbReference>
<dbReference type="SUPFAM" id="SSF52833">
    <property type="entry name" value="Thioredoxin-like"/>
    <property type="match status" value="1"/>
</dbReference>
<keyword evidence="5" id="KW-1185">Reference proteome</keyword>
<dbReference type="InterPro" id="IPR003782">
    <property type="entry name" value="SCO1/SenC"/>
</dbReference>
<dbReference type="PANTHER" id="PTHR12151:SF25">
    <property type="entry name" value="LINALOOL DEHYDRATASE_ISOMERASE DOMAIN-CONTAINING PROTEIN"/>
    <property type="match status" value="1"/>
</dbReference>
<evidence type="ECO:0000256" key="2">
    <source>
        <dbReference type="ARBA" id="ARBA00023008"/>
    </source>
</evidence>
<dbReference type="Pfam" id="PF02630">
    <property type="entry name" value="SCO1-SenC"/>
    <property type="match status" value="1"/>
</dbReference>
<evidence type="ECO:0000313" key="4">
    <source>
        <dbReference type="EMBL" id="MBO1081412.1"/>
    </source>
</evidence>
<comment type="similarity">
    <text evidence="1">Belongs to the SCO1/2 family.</text>
</comment>
<dbReference type="CDD" id="cd02968">
    <property type="entry name" value="SCO"/>
    <property type="match status" value="1"/>
</dbReference>
<dbReference type="PROSITE" id="PS51352">
    <property type="entry name" value="THIOREDOXIN_2"/>
    <property type="match status" value="1"/>
</dbReference>
<dbReference type="InterPro" id="IPR036249">
    <property type="entry name" value="Thioredoxin-like_sf"/>
</dbReference>
<dbReference type="Gene3D" id="3.40.30.10">
    <property type="entry name" value="Glutaredoxin"/>
    <property type="match status" value="1"/>
</dbReference>
<protein>
    <submittedName>
        <fullName evidence="4">SCO family protein</fullName>
    </submittedName>
</protein>
<keyword evidence="2" id="KW-0186">Copper</keyword>
<evidence type="ECO:0000313" key="5">
    <source>
        <dbReference type="Proteomes" id="UP001518989"/>
    </source>
</evidence>
<gene>
    <name evidence="4" type="ORF">IAI61_20460</name>
</gene>
<sequence length="227" mass="24449">MQRVIRVLVVLVVLGLGALWGAAWFGREPNEPLGASFQRQFAALTGRGDAAAPVPAGGIRLPAGMNMGGAFAMRDQDGRAVTQDSFGGTLLVGYFGYSFCPDVCPTELATIANAFDLLTPEEAARATPLFVSVDPERDTPEQLKGYVANFHPRMVGLTGTPEQVAAMAKQFRVFYAKVQRPEMSEYLMDHSSFVYLIGADGRVRALLRPQSSAEDIAAAIRAQLPRA</sequence>
<accession>A0ABS3KVB3</accession>
<reference evidence="4 5" key="1">
    <citation type="submission" date="2020-09" db="EMBL/GenBank/DDBJ databases">
        <title>Roseomonas.</title>
        <authorList>
            <person name="Zhu W."/>
        </authorList>
    </citation>
    <scope>NUCLEOTIDE SEQUENCE [LARGE SCALE GENOMIC DNA]</scope>
    <source>
        <strain evidence="4 5">573</strain>
    </source>
</reference>